<dbReference type="GO" id="GO:0008168">
    <property type="term" value="F:methyltransferase activity"/>
    <property type="evidence" value="ECO:0007669"/>
    <property type="project" value="UniProtKB-KW"/>
</dbReference>
<gene>
    <name evidence="1" type="ORF">F0145_14535</name>
</gene>
<accession>A0A5M6D9C7</accession>
<dbReference type="InterPro" id="IPR008884">
    <property type="entry name" value="TylF_MeTrfase"/>
</dbReference>
<keyword evidence="2" id="KW-1185">Reference proteome</keyword>
<dbReference type="PANTHER" id="PTHR40036">
    <property type="entry name" value="MACROCIN O-METHYLTRANSFERASE"/>
    <property type="match status" value="1"/>
</dbReference>
<organism evidence="1 2">
    <name type="scientific">Adhaeribacter rhizoryzae</name>
    <dbReference type="NCBI Taxonomy" id="2607907"/>
    <lineage>
        <taxon>Bacteria</taxon>
        <taxon>Pseudomonadati</taxon>
        <taxon>Bacteroidota</taxon>
        <taxon>Cytophagia</taxon>
        <taxon>Cytophagales</taxon>
        <taxon>Hymenobacteraceae</taxon>
        <taxon>Adhaeribacter</taxon>
    </lineage>
</organism>
<dbReference type="AlphaFoldDB" id="A0A5M6D9C7"/>
<comment type="caution">
    <text evidence="1">The sequence shown here is derived from an EMBL/GenBank/DDBJ whole genome shotgun (WGS) entry which is preliminary data.</text>
</comment>
<reference evidence="1 2" key="1">
    <citation type="submission" date="2019-09" db="EMBL/GenBank/DDBJ databases">
        <title>Genome sequence and assembly of Adhaeribacter sp.</title>
        <authorList>
            <person name="Chhetri G."/>
        </authorList>
    </citation>
    <scope>NUCLEOTIDE SEQUENCE [LARGE SCALE GENOMIC DNA]</scope>
    <source>
        <strain evidence="1 2">DK36</strain>
    </source>
</reference>
<evidence type="ECO:0000313" key="1">
    <source>
        <dbReference type="EMBL" id="KAA5544131.1"/>
    </source>
</evidence>
<keyword evidence="1" id="KW-0808">Transferase</keyword>
<dbReference type="Pfam" id="PF05711">
    <property type="entry name" value="TylF"/>
    <property type="match status" value="1"/>
</dbReference>
<dbReference type="InterPro" id="IPR029063">
    <property type="entry name" value="SAM-dependent_MTases_sf"/>
</dbReference>
<sequence>MNSKEIVAFLRKLKVHEVLRPAKKLMPHKLKEWAEQNTVRELVSVNELWPQYQKACLFLASTVGPDNLGDYLEFGVCHGTSLNCMSQVLQEQRLSTVRLFGFDSFEGMPAISNQDDNGFWQPGQFRNELAATKCFLSHNGVDWNKTFLIKGWYSDTLTPELKQQHQIQKASLIMIDCDIYTSAKEALTFCKDLIKDIAIIFFDDWGSGNLASLNLGEKRAFQEFLDENPHFKAEEFGSYQYQGLAQAKIFKVVNTLNFPVPG</sequence>
<dbReference type="EMBL" id="VWSF01000011">
    <property type="protein sequence ID" value="KAA5544131.1"/>
    <property type="molecule type" value="Genomic_DNA"/>
</dbReference>
<evidence type="ECO:0000313" key="2">
    <source>
        <dbReference type="Proteomes" id="UP000323426"/>
    </source>
</evidence>
<dbReference type="SUPFAM" id="SSF53335">
    <property type="entry name" value="S-adenosyl-L-methionine-dependent methyltransferases"/>
    <property type="match status" value="1"/>
</dbReference>
<dbReference type="Proteomes" id="UP000323426">
    <property type="component" value="Unassembled WGS sequence"/>
</dbReference>
<protein>
    <submittedName>
        <fullName evidence="1">Class I SAM-dependent methyltransferase</fullName>
    </submittedName>
</protein>
<dbReference type="Gene3D" id="3.40.50.150">
    <property type="entry name" value="Vaccinia Virus protein VP39"/>
    <property type="match status" value="1"/>
</dbReference>
<keyword evidence="1" id="KW-0489">Methyltransferase</keyword>
<dbReference type="PANTHER" id="PTHR40036:SF1">
    <property type="entry name" value="MACROCIN O-METHYLTRANSFERASE"/>
    <property type="match status" value="1"/>
</dbReference>
<dbReference type="RefSeq" id="WP_150089153.1">
    <property type="nucleotide sequence ID" value="NZ_VWSF01000011.1"/>
</dbReference>
<dbReference type="GO" id="GO:0032259">
    <property type="term" value="P:methylation"/>
    <property type="evidence" value="ECO:0007669"/>
    <property type="project" value="UniProtKB-KW"/>
</dbReference>
<name>A0A5M6D9C7_9BACT</name>
<proteinExistence type="predicted"/>